<keyword evidence="8" id="KW-1185">Reference proteome</keyword>
<dbReference type="GO" id="GO:0008170">
    <property type="term" value="F:N-methyltransferase activity"/>
    <property type="evidence" value="ECO:0007669"/>
    <property type="project" value="UniProtKB-ARBA"/>
</dbReference>
<dbReference type="Gene3D" id="3.40.50.150">
    <property type="entry name" value="Vaccinia Virus protein VP39"/>
    <property type="match status" value="2"/>
</dbReference>
<proteinExistence type="predicted"/>
<evidence type="ECO:0000256" key="2">
    <source>
        <dbReference type="ARBA" id="ARBA00022552"/>
    </source>
</evidence>
<dbReference type="InterPro" id="IPR058679">
    <property type="entry name" value="RlmG_N"/>
</dbReference>
<dbReference type="EMBL" id="JAAGWZ010000003">
    <property type="protein sequence ID" value="NEM91876.1"/>
    <property type="molecule type" value="Genomic_DNA"/>
</dbReference>
<dbReference type="InterPro" id="IPR029063">
    <property type="entry name" value="SAM-dependent_MTases_sf"/>
</dbReference>
<dbReference type="RefSeq" id="WP_163473938.1">
    <property type="nucleotide sequence ID" value="NZ_JAAGWZ010000003.1"/>
</dbReference>
<dbReference type="GO" id="GO:0008757">
    <property type="term" value="F:S-adenosylmethionine-dependent methyltransferase activity"/>
    <property type="evidence" value="ECO:0007669"/>
    <property type="project" value="InterPro"/>
</dbReference>
<dbReference type="Pfam" id="PF26049">
    <property type="entry name" value="RLMG_N"/>
    <property type="match status" value="1"/>
</dbReference>
<dbReference type="GO" id="GO:0006364">
    <property type="term" value="P:rRNA processing"/>
    <property type="evidence" value="ECO:0007669"/>
    <property type="project" value="UniProtKB-KW"/>
</dbReference>
<keyword evidence="4 7" id="KW-0808">Transferase</keyword>
<dbReference type="InterPro" id="IPR046977">
    <property type="entry name" value="RsmC/RlmG"/>
</dbReference>
<keyword evidence="3 7" id="KW-0489">Methyltransferase</keyword>
<comment type="caution">
    <text evidence="7">The sequence shown here is derived from an EMBL/GenBank/DDBJ whole genome shotgun (WGS) entry which is preliminary data.</text>
</comment>
<reference evidence="7 8" key="1">
    <citation type="journal article" date="2014" name="Int. J. Syst. Evol. Microbiol.">
        <title>Description of Galbitalea soli gen. nov., sp. nov., and Frondihabitans sucicola sp. nov.</title>
        <authorList>
            <person name="Kim S.J."/>
            <person name="Lim J.M."/>
            <person name="Ahn J.H."/>
            <person name="Weon H.Y."/>
            <person name="Hamada M."/>
            <person name="Suzuki K."/>
            <person name="Ahn T.Y."/>
            <person name="Kwon S.W."/>
        </authorList>
    </citation>
    <scope>NUCLEOTIDE SEQUENCE [LARGE SCALE GENOMIC DNA]</scope>
    <source>
        <strain evidence="7 8">NBRC 108727</strain>
    </source>
</reference>
<evidence type="ECO:0000259" key="6">
    <source>
        <dbReference type="Pfam" id="PF26049"/>
    </source>
</evidence>
<evidence type="ECO:0000313" key="7">
    <source>
        <dbReference type="EMBL" id="NEM91876.1"/>
    </source>
</evidence>
<feature type="domain" description="RlmG N-terminal" evidence="6">
    <location>
        <begin position="10"/>
        <end position="159"/>
    </location>
</feature>
<accession>A0A7C9TR28</accession>
<sequence>MPTLAQPLADAADRLILDEGTDVLASARGAVVVVGDTSGALTAAVLDESPDARVRLHVDSAADELVVRRLFDGDERVEIMALDERLAAGAEVILLRLPKSLAELERLAAVVANAAAPDAVVIAGGRLKYMTVAQNEVLGRWFDRVDVSLARQKSRVLIARGPRRGSAPELTIADHADIDLRVASVGGAFAGSSIDIGTRALLAVFDRLPPYTTAIDLGCGTGILAALLARRAPNARVIATDASAAAVESARATMLANGLDRVEVIRDAGLRSQPEASADLIVLNPPFHDGGAVTTDIAMELFREAGRVLRPGGVLVAVWNSHLAYKSALTRLVGATEEISRNAKFTVTASTSPSIRLGSADARVR</sequence>
<dbReference type="AlphaFoldDB" id="A0A7C9TR28"/>
<evidence type="ECO:0000256" key="1">
    <source>
        <dbReference type="ARBA" id="ARBA00022490"/>
    </source>
</evidence>
<dbReference type="PANTHER" id="PTHR47816:SF5">
    <property type="entry name" value="RIBOSOMAL RNA LARGE SUBUNIT METHYLTRANSFERASE G"/>
    <property type="match status" value="1"/>
</dbReference>
<dbReference type="PROSITE" id="PS00092">
    <property type="entry name" value="N6_MTASE"/>
    <property type="match status" value="1"/>
</dbReference>
<dbReference type="GO" id="GO:0003676">
    <property type="term" value="F:nucleic acid binding"/>
    <property type="evidence" value="ECO:0007669"/>
    <property type="project" value="InterPro"/>
</dbReference>
<evidence type="ECO:0000256" key="4">
    <source>
        <dbReference type="ARBA" id="ARBA00022679"/>
    </source>
</evidence>
<dbReference type="GO" id="GO:0032259">
    <property type="term" value="P:methylation"/>
    <property type="evidence" value="ECO:0007669"/>
    <property type="project" value="UniProtKB-KW"/>
</dbReference>
<evidence type="ECO:0000259" key="5">
    <source>
        <dbReference type="Pfam" id="PF05175"/>
    </source>
</evidence>
<protein>
    <submittedName>
        <fullName evidence="7">Methyltransferase</fullName>
    </submittedName>
</protein>
<dbReference type="InterPro" id="IPR002052">
    <property type="entry name" value="DNA_methylase_N6_adenine_CS"/>
</dbReference>
<organism evidence="7 8">
    <name type="scientific">Galbitalea soli</name>
    <dbReference type="NCBI Taxonomy" id="1268042"/>
    <lineage>
        <taxon>Bacteria</taxon>
        <taxon>Bacillati</taxon>
        <taxon>Actinomycetota</taxon>
        <taxon>Actinomycetes</taxon>
        <taxon>Micrococcales</taxon>
        <taxon>Microbacteriaceae</taxon>
        <taxon>Galbitalea</taxon>
    </lineage>
</organism>
<dbReference type="InterPro" id="IPR007848">
    <property type="entry name" value="Small_mtfrase_dom"/>
</dbReference>
<gene>
    <name evidence="7" type="ORF">G3T37_10965</name>
</gene>
<dbReference type="Pfam" id="PF05175">
    <property type="entry name" value="MTS"/>
    <property type="match status" value="1"/>
</dbReference>
<dbReference type="PANTHER" id="PTHR47816">
    <property type="entry name" value="RIBOSOMAL RNA SMALL SUBUNIT METHYLTRANSFERASE C"/>
    <property type="match status" value="1"/>
</dbReference>
<name>A0A7C9TR28_9MICO</name>
<dbReference type="Proteomes" id="UP000479756">
    <property type="component" value="Unassembled WGS sequence"/>
</dbReference>
<dbReference type="CDD" id="cd02440">
    <property type="entry name" value="AdoMet_MTases"/>
    <property type="match status" value="1"/>
</dbReference>
<dbReference type="SUPFAM" id="SSF53335">
    <property type="entry name" value="S-adenosyl-L-methionine-dependent methyltransferases"/>
    <property type="match status" value="1"/>
</dbReference>
<evidence type="ECO:0000313" key="8">
    <source>
        <dbReference type="Proteomes" id="UP000479756"/>
    </source>
</evidence>
<keyword evidence="1" id="KW-0963">Cytoplasm</keyword>
<feature type="domain" description="Methyltransferase small" evidence="5">
    <location>
        <begin position="180"/>
        <end position="348"/>
    </location>
</feature>
<evidence type="ECO:0000256" key="3">
    <source>
        <dbReference type="ARBA" id="ARBA00022603"/>
    </source>
</evidence>
<keyword evidence="2" id="KW-0698">rRNA processing</keyword>